<dbReference type="EC" id="1.5.1.38" evidence="5"/>
<dbReference type="SUPFAM" id="SSF52218">
    <property type="entry name" value="Flavoproteins"/>
    <property type="match status" value="1"/>
</dbReference>
<dbReference type="InterPro" id="IPR029039">
    <property type="entry name" value="Flavoprotein-like_sf"/>
</dbReference>
<keyword evidence="3 5" id="KW-0560">Oxidoreductase</keyword>
<dbReference type="Pfam" id="PF03358">
    <property type="entry name" value="FMN_red"/>
    <property type="match status" value="1"/>
</dbReference>
<reference evidence="5 6" key="1">
    <citation type="submission" date="2021-07" db="EMBL/GenBank/DDBJ databases">
        <title>Paenibacillus radiodurans sp. nov., isolated from the southeastern edge of Tengger Desert.</title>
        <authorList>
            <person name="Zhang G."/>
        </authorList>
    </citation>
    <scope>NUCLEOTIDE SEQUENCE [LARGE SCALE GENOMIC DNA]</scope>
    <source>
        <strain evidence="5 6">DT7-4</strain>
    </source>
</reference>
<dbReference type="EMBL" id="JAHZIJ010000019">
    <property type="protein sequence ID" value="MBW7477002.1"/>
    <property type="molecule type" value="Genomic_DNA"/>
</dbReference>
<keyword evidence="2" id="KW-0288">FMN</keyword>
<keyword evidence="1" id="KW-0285">Flavoprotein</keyword>
<evidence type="ECO:0000256" key="3">
    <source>
        <dbReference type="ARBA" id="ARBA00023002"/>
    </source>
</evidence>
<evidence type="ECO:0000313" key="5">
    <source>
        <dbReference type="EMBL" id="MBW7477002.1"/>
    </source>
</evidence>
<feature type="domain" description="NADPH-dependent FMN reductase-like" evidence="4">
    <location>
        <begin position="2"/>
        <end position="144"/>
    </location>
</feature>
<protein>
    <submittedName>
        <fullName evidence="5">NADPH-dependent FMN reductase</fullName>
        <ecNumber evidence="5">1.5.1.38</ecNumber>
    </submittedName>
</protein>
<dbReference type="InterPro" id="IPR051814">
    <property type="entry name" value="NAD(P)H-dep_FMN_reductase"/>
</dbReference>
<dbReference type="Gene3D" id="3.40.50.360">
    <property type="match status" value="1"/>
</dbReference>
<evidence type="ECO:0000313" key="6">
    <source>
        <dbReference type="Proteomes" id="UP000812277"/>
    </source>
</evidence>
<evidence type="ECO:0000256" key="1">
    <source>
        <dbReference type="ARBA" id="ARBA00022630"/>
    </source>
</evidence>
<dbReference type="NCBIfam" id="TIGR03567">
    <property type="entry name" value="FMN_reduc_SsuE"/>
    <property type="match status" value="1"/>
</dbReference>
<gene>
    <name evidence="5" type="primary">ssuE</name>
    <name evidence="5" type="ORF">K0T92_19995</name>
</gene>
<proteinExistence type="predicted"/>
<evidence type="ECO:0000256" key="2">
    <source>
        <dbReference type="ARBA" id="ARBA00022643"/>
    </source>
</evidence>
<evidence type="ECO:0000259" key="4">
    <source>
        <dbReference type="Pfam" id="PF03358"/>
    </source>
</evidence>
<dbReference type="PANTHER" id="PTHR43408">
    <property type="entry name" value="FMN REDUCTASE (NADPH)"/>
    <property type="match status" value="1"/>
</dbReference>
<dbReference type="InterPro" id="IPR005025">
    <property type="entry name" value="FMN_Rdtase-like_dom"/>
</dbReference>
<dbReference type="GO" id="GO:0052873">
    <property type="term" value="F:FMN reductase (NADPH) activity"/>
    <property type="evidence" value="ECO:0007669"/>
    <property type="project" value="UniProtKB-EC"/>
</dbReference>
<comment type="caution">
    <text evidence="5">The sequence shown here is derived from an EMBL/GenBank/DDBJ whole genome shotgun (WGS) entry which is preliminary data.</text>
</comment>
<accession>A0ABS7DAP2</accession>
<keyword evidence="6" id="KW-1185">Reference proteome</keyword>
<sequence>MPKVVIVTGSPNAGSRLNGISGYVEKSLQSRGWHVDVLPVVSLPAEDLILTRWDSPAITKANLLVEEADAVIIASPVYKASYSGVLKTYLDLLPQKGLEGKIVLPLFIGGTISHLLAIDYALKPVLSALYARHISQGVYAVDSQVQRTEQSQFVLDEDLTKRLDAAIGQFAEATLLFTGQAEPLLS</sequence>
<dbReference type="InterPro" id="IPR020048">
    <property type="entry name" value="NADPH-dep_FMN_reduc_SsuE"/>
</dbReference>
<dbReference type="RefSeq" id="WP_219874325.1">
    <property type="nucleotide sequence ID" value="NZ_JAHZIJ010000019.1"/>
</dbReference>
<dbReference type="PANTHER" id="PTHR43408:SF1">
    <property type="entry name" value="FMN REDUCTASE (NADPH)"/>
    <property type="match status" value="1"/>
</dbReference>
<organism evidence="5 6">
    <name type="scientific">Paenibacillus oenotherae</name>
    <dbReference type="NCBI Taxonomy" id="1435645"/>
    <lineage>
        <taxon>Bacteria</taxon>
        <taxon>Bacillati</taxon>
        <taxon>Bacillota</taxon>
        <taxon>Bacilli</taxon>
        <taxon>Bacillales</taxon>
        <taxon>Paenibacillaceae</taxon>
        <taxon>Paenibacillus</taxon>
    </lineage>
</organism>
<dbReference type="Proteomes" id="UP000812277">
    <property type="component" value="Unassembled WGS sequence"/>
</dbReference>
<name>A0ABS7DAP2_9BACL</name>